<gene>
    <name evidence="1" type="primary">ORF167111</name>
</gene>
<name>A0A0B7B8Z2_9EUPU</name>
<feature type="non-terminal residue" evidence="1">
    <location>
        <position position="1"/>
    </location>
</feature>
<proteinExistence type="predicted"/>
<dbReference type="EMBL" id="HACG01041936">
    <property type="protein sequence ID" value="CEK88801.1"/>
    <property type="molecule type" value="Transcribed_RNA"/>
</dbReference>
<protein>
    <submittedName>
        <fullName evidence="1">Uncharacterized protein</fullName>
    </submittedName>
</protein>
<evidence type="ECO:0000313" key="1">
    <source>
        <dbReference type="EMBL" id="CEK88801.1"/>
    </source>
</evidence>
<sequence>LTLNQIIAQVTISSISSACEAGRPARMEQKRQTRKAVKLPTSACIPCPHCERPF</sequence>
<reference evidence="1" key="1">
    <citation type="submission" date="2014-12" db="EMBL/GenBank/DDBJ databases">
        <title>Insight into the proteome of Arion vulgaris.</title>
        <authorList>
            <person name="Aradska J."/>
            <person name="Bulat T."/>
            <person name="Smidak R."/>
            <person name="Sarate P."/>
            <person name="Gangsoo J."/>
            <person name="Sialana F."/>
            <person name="Bilban M."/>
            <person name="Lubec G."/>
        </authorList>
    </citation>
    <scope>NUCLEOTIDE SEQUENCE</scope>
    <source>
        <tissue evidence="1">Skin</tissue>
    </source>
</reference>
<dbReference type="AlphaFoldDB" id="A0A0B7B8Z2"/>
<organism evidence="1">
    <name type="scientific">Arion vulgaris</name>
    <dbReference type="NCBI Taxonomy" id="1028688"/>
    <lineage>
        <taxon>Eukaryota</taxon>
        <taxon>Metazoa</taxon>
        <taxon>Spiralia</taxon>
        <taxon>Lophotrochozoa</taxon>
        <taxon>Mollusca</taxon>
        <taxon>Gastropoda</taxon>
        <taxon>Heterobranchia</taxon>
        <taxon>Euthyneura</taxon>
        <taxon>Panpulmonata</taxon>
        <taxon>Eupulmonata</taxon>
        <taxon>Stylommatophora</taxon>
        <taxon>Helicina</taxon>
        <taxon>Arionoidea</taxon>
        <taxon>Arionidae</taxon>
        <taxon>Arion</taxon>
    </lineage>
</organism>
<accession>A0A0B7B8Z2</accession>